<reference evidence="1" key="1">
    <citation type="submission" date="2020-02" db="EMBL/GenBank/DDBJ databases">
        <authorList>
            <person name="Meier V. D."/>
        </authorList>
    </citation>
    <scope>NUCLEOTIDE SEQUENCE</scope>
    <source>
        <strain evidence="1">AVDCRST_MAG84</strain>
    </source>
</reference>
<accession>A0A6J4MQ35</accession>
<proteinExistence type="predicted"/>
<protein>
    <submittedName>
        <fullName evidence="1">Uncharacterized protein</fullName>
    </submittedName>
</protein>
<dbReference type="AlphaFoldDB" id="A0A6J4MQ35"/>
<name>A0A6J4MQ35_9CYAN</name>
<sequence>MLSNNKLDKFRSHCRYCAISLHKMQRLGPDTHTFRKI</sequence>
<evidence type="ECO:0000313" key="1">
    <source>
        <dbReference type="EMBL" id="CAA9363536.1"/>
    </source>
</evidence>
<dbReference type="EMBL" id="CADCTZ010000730">
    <property type="protein sequence ID" value="CAA9363536.1"/>
    <property type="molecule type" value="Genomic_DNA"/>
</dbReference>
<gene>
    <name evidence="1" type="ORF">AVDCRST_MAG84-3655</name>
</gene>
<organism evidence="1">
    <name type="scientific">uncultured Microcoleus sp</name>
    <dbReference type="NCBI Taxonomy" id="259945"/>
    <lineage>
        <taxon>Bacteria</taxon>
        <taxon>Bacillati</taxon>
        <taxon>Cyanobacteriota</taxon>
        <taxon>Cyanophyceae</taxon>
        <taxon>Oscillatoriophycideae</taxon>
        <taxon>Oscillatoriales</taxon>
        <taxon>Microcoleaceae</taxon>
        <taxon>Microcoleus</taxon>
        <taxon>environmental samples</taxon>
    </lineage>
</organism>